<evidence type="ECO:0000259" key="8">
    <source>
        <dbReference type="Pfam" id="PF02384"/>
    </source>
</evidence>
<dbReference type="Pfam" id="PF12161">
    <property type="entry name" value="HsdM_N"/>
    <property type="match status" value="1"/>
</dbReference>
<dbReference type="GO" id="GO:0009007">
    <property type="term" value="F:site-specific DNA-methyltransferase (adenine-specific) activity"/>
    <property type="evidence" value="ECO:0007669"/>
    <property type="project" value="UniProtKB-EC"/>
</dbReference>
<dbReference type="PRINTS" id="PR00507">
    <property type="entry name" value="N12N6MTFRASE"/>
</dbReference>
<reference evidence="10 11" key="1">
    <citation type="submission" date="2016-11" db="EMBL/GenBank/DDBJ databases">
        <authorList>
            <person name="Jaros S."/>
            <person name="Januszkiewicz K."/>
            <person name="Wedrychowicz H."/>
        </authorList>
    </citation>
    <scope>NUCLEOTIDE SEQUENCE [LARGE SCALE GENOMIC DNA]</scope>
    <source>
        <strain evidence="10 11">YL228</strain>
    </source>
</reference>
<proteinExistence type="inferred from homology"/>
<dbReference type="InterPro" id="IPR004546">
    <property type="entry name" value="Restrct_endonuc_T1M"/>
</dbReference>
<keyword evidence="6" id="KW-0680">Restriction system</keyword>
<dbReference type="PROSITE" id="PS00092">
    <property type="entry name" value="N6_MTASE"/>
    <property type="match status" value="1"/>
</dbReference>
<dbReference type="RefSeq" id="WP_072299567.1">
    <property type="nucleotide sequence ID" value="NZ_FPIP01000002.1"/>
</dbReference>
<evidence type="ECO:0000256" key="2">
    <source>
        <dbReference type="ARBA" id="ARBA00011900"/>
    </source>
</evidence>
<evidence type="ECO:0000256" key="5">
    <source>
        <dbReference type="ARBA" id="ARBA00022691"/>
    </source>
</evidence>
<evidence type="ECO:0000256" key="3">
    <source>
        <dbReference type="ARBA" id="ARBA00022603"/>
    </source>
</evidence>
<accession>A0A1K1MH57</accession>
<dbReference type="Gene3D" id="3.40.50.150">
    <property type="entry name" value="Vaccinia Virus protein VP39"/>
    <property type="match status" value="1"/>
</dbReference>
<keyword evidence="4" id="KW-0808">Transferase</keyword>
<evidence type="ECO:0000313" key="11">
    <source>
        <dbReference type="Proteomes" id="UP000183461"/>
    </source>
</evidence>
<feature type="domain" description="DNA methylase adenine-specific" evidence="8">
    <location>
        <begin position="165"/>
        <end position="478"/>
    </location>
</feature>
<dbReference type="GO" id="GO:0009307">
    <property type="term" value="P:DNA restriction-modification system"/>
    <property type="evidence" value="ECO:0007669"/>
    <property type="project" value="UniProtKB-KW"/>
</dbReference>
<keyword evidence="5" id="KW-0949">S-adenosyl-L-methionine</keyword>
<evidence type="ECO:0000256" key="4">
    <source>
        <dbReference type="ARBA" id="ARBA00022679"/>
    </source>
</evidence>
<evidence type="ECO:0000259" key="9">
    <source>
        <dbReference type="Pfam" id="PF12161"/>
    </source>
</evidence>
<name>A0A1K1MH57_RUMFL</name>
<dbReference type="GO" id="GO:0008170">
    <property type="term" value="F:N-methyltransferase activity"/>
    <property type="evidence" value="ECO:0007669"/>
    <property type="project" value="InterPro"/>
</dbReference>
<dbReference type="GO" id="GO:0032259">
    <property type="term" value="P:methylation"/>
    <property type="evidence" value="ECO:0007669"/>
    <property type="project" value="UniProtKB-KW"/>
</dbReference>
<dbReference type="InterPro" id="IPR022749">
    <property type="entry name" value="D12N6_MeTrfase_N"/>
</dbReference>
<dbReference type="Proteomes" id="UP000183461">
    <property type="component" value="Unassembled WGS sequence"/>
</dbReference>
<dbReference type="Gene3D" id="1.20.1260.30">
    <property type="match status" value="1"/>
</dbReference>
<dbReference type="EC" id="2.1.1.72" evidence="2"/>
<dbReference type="Pfam" id="PF02384">
    <property type="entry name" value="N6_Mtase"/>
    <property type="match status" value="1"/>
</dbReference>
<dbReference type="InterPro" id="IPR002052">
    <property type="entry name" value="DNA_methylase_N6_adenine_CS"/>
</dbReference>
<protein>
    <recommendedName>
        <fullName evidence="2">site-specific DNA-methyltransferase (adenine-specific)</fullName>
        <ecNumber evidence="2">2.1.1.72</ecNumber>
    </recommendedName>
</protein>
<dbReference type="SUPFAM" id="SSF53335">
    <property type="entry name" value="S-adenosyl-L-methionine-dependent methyltransferases"/>
    <property type="match status" value="1"/>
</dbReference>
<evidence type="ECO:0000256" key="1">
    <source>
        <dbReference type="ARBA" id="ARBA00006594"/>
    </source>
</evidence>
<comment type="similarity">
    <text evidence="1">Belongs to the N(4)/N(6)-methyltransferase family.</text>
</comment>
<dbReference type="InterPro" id="IPR029063">
    <property type="entry name" value="SAM-dependent_MTases_sf"/>
</dbReference>
<dbReference type="PANTHER" id="PTHR42933">
    <property type="entry name" value="SLR6095 PROTEIN"/>
    <property type="match status" value="1"/>
</dbReference>
<organism evidence="10 11">
    <name type="scientific">Ruminococcus flavefaciens</name>
    <dbReference type="NCBI Taxonomy" id="1265"/>
    <lineage>
        <taxon>Bacteria</taxon>
        <taxon>Bacillati</taxon>
        <taxon>Bacillota</taxon>
        <taxon>Clostridia</taxon>
        <taxon>Eubacteriales</taxon>
        <taxon>Oscillospiraceae</taxon>
        <taxon>Ruminococcus</taxon>
    </lineage>
</organism>
<gene>
    <name evidence="10" type="ORF">SAMN02910280_1204</name>
</gene>
<keyword evidence="3" id="KW-0489">Methyltransferase</keyword>
<dbReference type="GO" id="GO:0003677">
    <property type="term" value="F:DNA binding"/>
    <property type="evidence" value="ECO:0007669"/>
    <property type="project" value="InterPro"/>
</dbReference>
<dbReference type="InterPro" id="IPR003356">
    <property type="entry name" value="DNA_methylase_A-5"/>
</dbReference>
<dbReference type="AlphaFoldDB" id="A0A1K1MH57"/>
<dbReference type="NCBIfam" id="TIGR00497">
    <property type="entry name" value="hsdM"/>
    <property type="match status" value="1"/>
</dbReference>
<dbReference type="EMBL" id="FPIP01000002">
    <property type="protein sequence ID" value="SFW22458.1"/>
    <property type="molecule type" value="Genomic_DNA"/>
</dbReference>
<dbReference type="InterPro" id="IPR051537">
    <property type="entry name" value="DNA_Adenine_Mtase"/>
</dbReference>
<comment type="catalytic activity">
    <reaction evidence="7">
        <text>a 2'-deoxyadenosine in DNA + S-adenosyl-L-methionine = an N(6)-methyl-2'-deoxyadenosine in DNA + S-adenosyl-L-homocysteine + H(+)</text>
        <dbReference type="Rhea" id="RHEA:15197"/>
        <dbReference type="Rhea" id="RHEA-COMP:12418"/>
        <dbReference type="Rhea" id="RHEA-COMP:12419"/>
        <dbReference type="ChEBI" id="CHEBI:15378"/>
        <dbReference type="ChEBI" id="CHEBI:57856"/>
        <dbReference type="ChEBI" id="CHEBI:59789"/>
        <dbReference type="ChEBI" id="CHEBI:90615"/>
        <dbReference type="ChEBI" id="CHEBI:90616"/>
        <dbReference type="EC" id="2.1.1.72"/>
    </reaction>
</comment>
<dbReference type="InterPro" id="IPR038333">
    <property type="entry name" value="T1MK-like_N_sf"/>
</dbReference>
<evidence type="ECO:0000256" key="7">
    <source>
        <dbReference type="ARBA" id="ARBA00047942"/>
    </source>
</evidence>
<dbReference type="PANTHER" id="PTHR42933:SF1">
    <property type="entry name" value="SITE-SPECIFIC DNA-METHYLTRANSFERASE (ADENINE-SPECIFIC)"/>
    <property type="match status" value="1"/>
</dbReference>
<feature type="domain" description="N6 adenine-specific DNA methyltransferase N-terminal" evidence="9">
    <location>
        <begin position="6"/>
        <end position="126"/>
    </location>
</feature>
<evidence type="ECO:0000313" key="10">
    <source>
        <dbReference type="EMBL" id="SFW22458.1"/>
    </source>
</evidence>
<sequence>MTKQELANKIWETANELRKNIKASEYKDYILGFMFYKYLSDKEIEYLHELGGESPEELKTLEETTIDMFKDHNGYFIQYDDLFPVWQEKGLALGAKDVSEAIERFYDSIEAKGIGNRNPYQKLFDQIFEALHSKLSKLGDNAGSRDQSVRNIVDLIWQIPPKNKDYDVLGYIYEYLIKKFSSEAKKDGAFYTPHGLTSLMARIVADRLKNKNEVSVYDPTIGTAGLLLNIGKEMGRYVDEDKIVYYGQEYITETCRLAKMNLFMQDIRIQNIRVREGDSLDKDWPYFDDDTAYEALPVDAVVSNPPYSQRWDPDSHKLDERFKYGLAPRKQADLAFLLHCLYHVKDKEGIMAIVLPHGVLFRGGTEKAIRTQLVDNHCIETIIGFPGNMFFATDIPVIVMILSKGRKESDILFVDASASYGKEATQHVLREMDIQRIFDVVINRKKEDNFSELVTLQQIKENDYNLNMPRYVSASEKRNPVDPYSVMTGKISNIDLEKFKGYWKLFPNLKSYVFSEEDGYNTFKAASIKETVFADKDVTRYIADIGVISSQFRGLLCDSLLSDSVDRKDFDKIKNELFRLYGNIELLDKYSVYQAFVDEWGIIDEDLIRIKNEGKGICKETEPNMVLVKNNSTKKYDEVQKGIKGKIISILMIQQVYYAEELEKLSKLNSRSAALENEIEELWGELDDDIKSSLVKDSNNDGNDEEKKMDIKKISDEVKRLLADFNSPEINTLNEYLDIKKKEDKIAFINIHSEINWNSMKQNKDTTYGSSEVKKRIEAIKLEHDYDTDTDEGKIINIKKDAEEKTRVNSKAKKLSAELESKAVEKMSNLTDEEVNSLLTKKWIEPVMQSIDNDVEQVVMKLVNELQALRDKFEHSMPEIDNEISELEKSLYYMLEDLSGSNRDMEAVTMFRKELFTDEESS</sequence>
<evidence type="ECO:0000256" key="6">
    <source>
        <dbReference type="ARBA" id="ARBA00022747"/>
    </source>
</evidence>